<comment type="caution">
    <text evidence="1">The sequence shown here is derived from an EMBL/GenBank/DDBJ whole genome shotgun (WGS) entry which is preliminary data.</text>
</comment>
<proteinExistence type="predicted"/>
<dbReference type="AlphaFoldDB" id="A0A839NDB5"/>
<keyword evidence="2" id="KW-1185">Reference proteome</keyword>
<sequence length="29" mass="3006">MTPLKIRLLALLVVLAGFAVVALVTAIAQ</sequence>
<accession>A0A839NDB5</accession>
<organism evidence="1 2">
    <name type="scientific">Flexivirga oryzae</name>
    <dbReference type="NCBI Taxonomy" id="1794944"/>
    <lineage>
        <taxon>Bacteria</taxon>
        <taxon>Bacillati</taxon>
        <taxon>Actinomycetota</taxon>
        <taxon>Actinomycetes</taxon>
        <taxon>Micrococcales</taxon>
        <taxon>Dermacoccaceae</taxon>
        <taxon>Flexivirga</taxon>
    </lineage>
</organism>
<name>A0A839NDB5_9MICO</name>
<dbReference type="Proteomes" id="UP000559182">
    <property type="component" value="Unassembled WGS sequence"/>
</dbReference>
<evidence type="ECO:0000313" key="1">
    <source>
        <dbReference type="EMBL" id="MBB2893954.1"/>
    </source>
</evidence>
<protein>
    <submittedName>
        <fullName evidence="1">Uncharacterized protein</fullName>
    </submittedName>
</protein>
<gene>
    <name evidence="1" type="ORF">FHU39_003990</name>
</gene>
<dbReference type="EMBL" id="JACHVQ010000004">
    <property type="protein sequence ID" value="MBB2893954.1"/>
    <property type="molecule type" value="Genomic_DNA"/>
</dbReference>
<reference evidence="1 2" key="1">
    <citation type="submission" date="2020-08" db="EMBL/GenBank/DDBJ databases">
        <title>Sequencing the genomes of 1000 actinobacteria strains.</title>
        <authorList>
            <person name="Klenk H.-P."/>
        </authorList>
    </citation>
    <scope>NUCLEOTIDE SEQUENCE [LARGE SCALE GENOMIC DNA]</scope>
    <source>
        <strain evidence="1 2">DSM 105369</strain>
    </source>
</reference>
<evidence type="ECO:0000313" key="2">
    <source>
        <dbReference type="Proteomes" id="UP000559182"/>
    </source>
</evidence>